<organism evidence="7 8">
    <name type="scientific">Penicillium oxalicum (strain 114-2 / CGMCC 5302)</name>
    <name type="common">Penicillium decumbens</name>
    <dbReference type="NCBI Taxonomy" id="933388"/>
    <lineage>
        <taxon>Eukaryota</taxon>
        <taxon>Fungi</taxon>
        <taxon>Dikarya</taxon>
        <taxon>Ascomycota</taxon>
        <taxon>Pezizomycotina</taxon>
        <taxon>Eurotiomycetes</taxon>
        <taxon>Eurotiomycetidae</taxon>
        <taxon>Eurotiales</taxon>
        <taxon>Aspergillaceae</taxon>
        <taxon>Penicillium</taxon>
    </lineage>
</organism>
<evidence type="ECO:0000313" key="8">
    <source>
        <dbReference type="Proteomes" id="UP000019376"/>
    </source>
</evidence>
<dbReference type="OrthoDB" id="194139at2759"/>
<keyword evidence="4 5" id="KW-0472">Membrane</keyword>
<dbReference type="Proteomes" id="UP000019376">
    <property type="component" value="Unassembled WGS sequence"/>
</dbReference>
<feature type="domain" description="Major facilitator superfamily (MFS) profile" evidence="6">
    <location>
        <begin position="40"/>
        <end position="494"/>
    </location>
</feature>
<dbReference type="InterPro" id="IPR011701">
    <property type="entry name" value="MFS"/>
</dbReference>
<dbReference type="Pfam" id="PF07690">
    <property type="entry name" value="MFS_1"/>
    <property type="match status" value="1"/>
</dbReference>
<gene>
    <name evidence="7" type="ORF">PDE_00930</name>
</gene>
<dbReference type="eggNOG" id="ENOG502RX8M">
    <property type="taxonomic scope" value="Eukaryota"/>
</dbReference>
<feature type="transmembrane region" description="Helical" evidence="5">
    <location>
        <begin position="430"/>
        <end position="454"/>
    </location>
</feature>
<keyword evidence="3 5" id="KW-1133">Transmembrane helix</keyword>
<feature type="transmembrane region" description="Helical" evidence="5">
    <location>
        <begin position="400"/>
        <end position="418"/>
    </location>
</feature>
<keyword evidence="8" id="KW-1185">Reference proteome</keyword>
<feature type="transmembrane region" description="Helical" evidence="5">
    <location>
        <begin position="152"/>
        <end position="177"/>
    </location>
</feature>
<feature type="transmembrane region" description="Helical" evidence="5">
    <location>
        <begin position="466"/>
        <end position="487"/>
    </location>
</feature>
<dbReference type="EMBL" id="KB644408">
    <property type="protein sequence ID" value="EPS25994.1"/>
    <property type="molecule type" value="Genomic_DNA"/>
</dbReference>
<feature type="transmembrane region" description="Helical" evidence="5">
    <location>
        <begin position="375"/>
        <end position="394"/>
    </location>
</feature>
<protein>
    <recommendedName>
        <fullName evidence="6">Major facilitator superfamily (MFS) profile domain-containing protein</fullName>
    </recommendedName>
</protein>
<evidence type="ECO:0000256" key="1">
    <source>
        <dbReference type="ARBA" id="ARBA00004141"/>
    </source>
</evidence>
<evidence type="ECO:0000259" key="6">
    <source>
        <dbReference type="PROSITE" id="PS50850"/>
    </source>
</evidence>
<proteinExistence type="predicted"/>
<dbReference type="Gene3D" id="1.20.1250.20">
    <property type="entry name" value="MFS general substrate transporter like domains"/>
    <property type="match status" value="1"/>
</dbReference>
<dbReference type="GO" id="GO:0016020">
    <property type="term" value="C:membrane"/>
    <property type="evidence" value="ECO:0007669"/>
    <property type="project" value="UniProtKB-SubCell"/>
</dbReference>
<evidence type="ECO:0000256" key="5">
    <source>
        <dbReference type="SAM" id="Phobius"/>
    </source>
</evidence>
<evidence type="ECO:0000256" key="2">
    <source>
        <dbReference type="ARBA" id="ARBA00022692"/>
    </source>
</evidence>
<keyword evidence="2 5" id="KW-0812">Transmembrane</keyword>
<name>S7Z763_PENO1</name>
<feature type="transmembrane region" description="Helical" evidence="5">
    <location>
        <begin position="336"/>
        <end position="355"/>
    </location>
</feature>
<reference evidence="7 8" key="1">
    <citation type="journal article" date="2013" name="PLoS ONE">
        <title>Genomic and secretomic analyses reveal unique features of the lignocellulolytic enzyme system of Penicillium decumbens.</title>
        <authorList>
            <person name="Liu G."/>
            <person name="Zhang L."/>
            <person name="Wei X."/>
            <person name="Zou G."/>
            <person name="Qin Y."/>
            <person name="Ma L."/>
            <person name="Li J."/>
            <person name="Zheng H."/>
            <person name="Wang S."/>
            <person name="Wang C."/>
            <person name="Xun L."/>
            <person name="Zhao G.-P."/>
            <person name="Zhou Z."/>
            <person name="Qu Y."/>
        </authorList>
    </citation>
    <scope>NUCLEOTIDE SEQUENCE [LARGE SCALE GENOMIC DNA]</scope>
    <source>
        <strain evidence="8">114-2 / CGMCC 5302</strain>
    </source>
</reference>
<dbReference type="HOGENOM" id="CLU_013756_2_1_1"/>
<sequence>MSLSLATDDLGERAHLLAPVEDDIHKVHTPVPLQPDQRRLIFFVGMTILAADFGHSLTLAPQISIYESLICLKASAGIDCKSTAAQSELALLLGWKETLDHLPGIILALPYGLAADRIGRKPILVMCLAGIVCEEIVIRLVCWFHLALPLRLIWVTPVFQLVGGGVQTALAMAYAMITDVAPAEQRAAIFYIMAAVLLVGEILATPISAWLMALSPWVPSLIGVVFQFGGLLSAIMVFETRPLGKASDDPAILVHDGFEAKACDDQLRAPFKSMISRMRQSFTKKRKELLETHLKSMDLTMLLIFSAFLLASISQQALLLIIPYASKRFLWSIPRASFLITLKGVINAVALLLVLPRLSIWLSRHLSWSSAIIDLRIVQISAWMLTVGIATMAFAAQPELFISGLCLFALGWGFYSALRSLATGWVSPSEVVVLNSMIGLTQGLGSLIAGPVMAAMFNHGLQQGGVAMGLPFVLAAGLLFVASLLTLEIRVGKRRHWEMT</sequence>
<dbReference type="PANTHER" id="PTHR23507:SF1">
    <property type="entry name" value="FI18259P1-RELATED"/>
    <property type="match status" value="1"/>
</dbReference>
<accession>S7Z763</accession>
<evidence type="ECO:0000256" key="4">
    <source>
        <dbReference type="ARBA" id="ARBA00023136"/>
    </source>
</evidence>
<dbReference type="AlphaFoldDB" id="S7Z763"/>
<dbReference type="GO" id="GO:0022857">
    <property type="term" value="F:transmembrane transporter activity"/>
    <property type="evidence" value="ECO:0007669"/>
    <property type="project" value="InterPro"/>
</dbReference>
<dbReference type="PANTHER" id="PTHR23507">
    <property type="entry name" value="ZGC:174356"/>
    <property type="match status" value="1"/>
</dbReference>
<evidence type="ECO:0000256" key="3">
    <source>
        <dbReference type="ARBA" id="ARBA00022989"/>
    </source>
</evidence>
<feature type="transmembrane region" description="Helical" evidence="5">
    <location>
        <begin position="217"/>
        <end position="238"/>
    </location>
</feature>
<feature type="transmembrane region" description="Helical" evidence="5">
    <location>
        <begin position="189"/>
        <end position="211"/>
    </location>
</feature>
<dbReference type="PhylomeDB" id="S7Z763"/>
<feature type="transmembrane region" description="Helical" evidence="5">
    <location>
        <begin position="302"/>
        <end position="324"/>
    </location>
</feature>
<comment type="subcellular location">
    <subcellularLocation>
        <location evidence="1">Membrane</location>
        <topology evidence="1">Multi-pass membrane protein</topology>
    </subcellularLocation>
</comment>
<dbReference type="SUPFAM" id="SSF103473">
    <property type="entry name" value="MFS general substrate transporter"/>
    <property type="match status" value="1"/>
</dbReference>
<dbReference type="PROSITE" id="PS50850">
    <property type="entry name" value="MFS"/>
    <property type="match status" value="1"/>
</dbReference>
<evidence type="ECO:0000313" key="7">
    <source>
        <dbReference type="EMBL" id="EPS25994.1"/>
    </source>
</evidence>
<dbReference type="InterPro" id="IPR020846">
    <property type="entry name" value="MFS_dom"/>
</dbReference>
<dbReference type="InterPro" id="IPR036259">
    <property type="entry name" value="MFS_trans_sf"/>
</dbReference>